<keyword evidence="3" id="KW-1185">Reference proteome</keyword>
<comment type="caution">
    <text evidence="2">The sequence shown here is derived from an EMBL/GenBank/DDBJ whole genome shotgun (WGS) entry which is preliminary data.</text>
</comment>
<evidence type="ECO:0000256" key="1">
    <source>
        <dbReference type="SAM" id="MobiDB-lite"/>
    </source>
</evidence>
<sequence length="99" mass="10917">MSTVGRESNYPCKPQPISDRLNTLTTTPAPAGLVGSIRARRIFGRARVKLGVWVEKRSSHKGFLGEGKRLLFMADSDELISPAGSFICFQKELHAELSK</sequence>
<accession>A0A4Y2CQ44</accession>
<dbReference type="Proteomes" id="UP000499080">
    <property type="component" value="Unassembled WGS sequence"/>
</dbReference>
<dbReference type="EMBL" id="BGPR01087273">
    <property type="protein sequence ID" value="GBM06530.1"/>
    <property type="molecule type" value="Genomic_DNA"/>
</dbReference>
<dbReference type="AlphaFoldDB" id="A0A4Y2CQ44"/>
<protein>
    <submittedName>
        <fullName evidence="2">Uncharacterized protein</fullName>
    </submittedName>
</protein>
<reference evidence="2 3" key="1">
    <citation type="journal article" date="2019" name="Sci. Rep.">
        <title>Orb-weaving spider Araneus ventricosus genome elucidates the spidroin gene catalogue.</title>
        <authorList>
            <person name="Kono N."/>
            <person name="Nakamura H."/>
            <person name="Ohtoshi R."/>
            <person name="Moran D.A.P."/>
            <person name="Shinohara A."/>
            <person name="Yoshida Y."/>
            <person name="Fujiwara M."/>
            <person name="Mori M."/>
            <person name="Tomita M."/>
            <person name="Arakawa K."/>
        </authorList>
    </citation>
    <scope>NUCLEOTIDE SEQUENCE [LARGE SCALE GENOMIC DNA]</scope>
</reference>
<feature type="region of interest" description="Disordered" evidence="1">
    <location>
        <begin position="1"/>
        <end position="24"/>
    </location>
</feature>
<name>A0A4Y2CQ44_ARAVE</name>
<gene>
    <name evidence="2" type="ORF">AVEN_194317_1</name>
</gene>
<evidence type="ECO:0000313" key="3">
    <source>
        <dbReference type="Proteomes" id="UP000499080"/>
    </source>
</evidence>
<proteinExistence type="predicted"/>
<evidence type="ECO:0000313" key="2">
    <source>
        <dbReference type="EMBL" id="GBM06530.1"/>
    </source>
</evidence>
<organism evidence="2 3">
    <name type="scientific">Araneus ventricosus</name>
    <name type="common">Orbweaver spider</name>
    <name type="synonym">Epeira ventricosa</name>
    <dbReference type="NCBI Taxonomy" id="182803"/>
    <lineage>
        <taxon>Eukaryota</taxon>
        <taxon>Metazoa</taxon>
        <taxon>Ecdysozoa</taxon>
        <taxon>Arthropoda</taxon>
        <taxon>Chelicerata</taxon>
        <taxon>Arachnida</taxon>
        <taxon>Araneae</taxon>
        <taxon>Araneomorphae</taxon>
        <taxon>Entelegynae</taxon>
        <taxon>Araneoidea</taxon>
        <taxon>Araneidae</taxon>
        <taxon>Araneus</taxon>
    </lineage>
</organism>